<evidence type="ECO:0000313" key="2">
    <source>
        <dbReference type="EMBL" id="OSX71468.1"/>
    </source>
</evidence>
<sequence>MAVTHSFVECPIFSLWVAGRNNDRCKSLRYDLSSCRRIRFLHLCAAAAGPARLVHPAAAGALPDALGRCAGCRGARGVHPHLARAGTRPCVPPPPPPPRPRAAETLHQRRAQGRGARGGSVGPSAAAARPCPRRERRVRAPAGGAGAAVPAAPPAAAPRRATARAAGGAGAGIPAVRGAPRAARRAFGGGSLGGEPPAPRGGRWGRCAASCEACAACGRRWCVKGARVWIGAGRAAAAVEGRRRGVAAAPSAEPPAANARQPCGVSRRRAGGAAECTRAGR</sequence>
<accession>A0A1X6NSA8</accession>
<feature type="compositionally biased region" description="Low complexity" evidence="1">
    <location>
        <begin position="246"/>
        <end position="259"/>
    </location>
</feature>
<organism evidence="2 3">
    <name type="scientific">Porphyra umbilicalis</name>
    <name type="common">Purple laver</name>
    <name type="synonym">Red alga</name>
    <dbReference type="NCBI Taxonomy" id="2786"/>
    <lineage>
        <taxon>Eukaryota</taxon>
        <taxon>Rhodophyta</taxon>
        <taxon>Bangiophyceae</taxon>
        <taxon>Bangiales</taxon>
        <taxon>Bangiaceae</taxon>
        <taxon>Porphyra</taxon>
    </lineage>
</organism>
<keyword evidence="3" id="KW-1185">Reference proteome</keyword>
<proteinExistence type="predicted"/>
<feature type="region of interest" description="Disordered" evidence="1">
    <location>
        <begin position="83"/>
        <end position="163"/>
    </location>
</feature>
<dbReference type="EMBL" id="KV919132">
    <property type="protein sequence ID" value="OSX71468.1"/>
    <property type="molecule type" value="Genomic_DNA"/>
</dbReference>
<gene>
    <name evidence="2" type="ORF">BU14_0530s0008</name>
</gene>
<dbReference type="AlphaFoldDB" id="A0A1X6NSA8"/>
<dbReference type="Proteomes" id="UP000218209">
    <property type="component" value="Unassembled WGS sequence"/>
</dbReference>
<protein>
    <submittedName>
        <fullName evidence="2">Uncharacterized protein</fullName>
    </submittedName>
</protein>
<reference evidence="2 3" key="1">
    <citation type="submission" date="2017-03" db="EMBL/GenBank/DDBJ databases">
        <title>WGS assembly of Porphyra umbilicalis.</title>
        <authorList>
            <person name="Brawley S.H."/>
            <person name="Blouin N.A."/>
            <person name="Ficko-Blean E."/>
            <person name="Wheeler G.L."/>
            <person name="Lohr M."/>
            <person name="Goodson H.V."/>
            <person name="Jenkins J.W."/>
            <person name="Blaby-Haas C.E."/>
            <person name="Helliwell K.E."/>
            <person name="Chan C."/>
            <person name="Marriage T."/>
            <person name="Bhattacharya D."/>
            <person name="Klein A.S."/>
            <person name="Badis Y."/>
            <person name="Brodie J."/>
            <person name="Cao Y."/>
            <person name="Collen J."/>
            <person name="Dittami S.M."/>
            <person name="Gachon C.M."/>
            <person name="Green B.R."/>
            <person name="Karpowicz S."/>
            <person name="Kim J.W."/>
            <person name="Kudahl U."/>
            <person name="Lin S."/>
            <person name="Michel G."/>
            <person name="Mittag M."/>
            <person name="Olson B.J."/>
            <person name="Pangilinan J."/>
            <person name="Peng Y."/>
            <person name="Qiu H."/>
            <person name="Shu S."/>
            <person name="Singer J.T."/>
            <person name="Smith A.G."/>
            <person name="Sprecher B.N."/>
            <person name="Wagner V."/>
            <person name="Wang W."/>
            <person name="Wang Z.-Y."/>
            <person name="Yan J."/>
            <person name="Yarish C."/>
            <person name="Zoeuner-Riek S."/>
            <person name="Zhuang Y."/>
            <person name="Zou Y."/>
            <person name="Lindquist E.A."/>
            <person name="Grimwood J."/>
            <person name="Barry K."/>
            <person name="Rokhsar D.S."/>
            <person name="Schmutz J."/>
            <person name="Stiller J.W."/>
            <person name="Grossman A.R."/>
            <person name="Prochnik S.E."/>
        </authorList>
    </citation>
    <scope>NUCLEOTIDE SEQUENCE [LARGE SCALE GENOMIC DNA]</scope>
    <source>
        <strain evidence="2">4086291</strain>
    </source>
</reference>
<evidence type="ECO:0000313" key="3">
    <source>
        <dbReference type="Proteomes" id="UP000218209"/>
    </source>
</evidence>
<feature type="region of interest" description="Disordered" evidence="1">
    <location>
        <begin position="245"/>
        <end position="281"/>
    </location>
</feature>
<evidence type="ECO:0000256" key="1">
    <source>
        <dbReference type="SAM" id="MobiDB-lite"/>
    </source>
</evidence>
<name>A0A1X6NSA8_PORUM</name>
<feature type="compositionally biased region" description="Pro residues" evidence="1">
    <location>
        <begin position="90"/>
        <end position="100"/>
    </location>
</feature>